<dbReference type="EC" id="1.16.1.9" evidence="3"/>
<dbReference type="GO" id="GO:0006879">
    <property type="term" value="P:intracellular iron ion homeostasis"/>
    <property type="evidence" value="ECO:0007669"/>
    <property type="project" value="TreeGrafter"/>
</dbReference>
<evidence type="ECO:0000256" key="18">
    <source>
        <dbReference type="SAM" id="SignalP"/>
    </source>
</evidence>
<keyword evidence="21" id="KW-1185">Reference proteome</keyword>
<comment type="similarity">
    <text evidence="2">Belongs to the ferric reductase (FRE) family.</text>
</comment>
<keyword evidence="18" id="KW-0732">Signal</keyword>
<keyword evidence="7 17" id="KW-0812">Transmembrane</keyword>
<dbReference type="Pfam" id="PF01794">
    <property type="entry name" value="Ferric_reduct"/>
    <property type="match status" value="1"/>
</dbReference>
<comment type="catalytic activity">
    <reaction evidence="15">
        <text>2 a Fe(II)-siderophore + NADP(+) + H(+) = 2 a Fe(III)-siderophore + NADPH</text>
        <dbReference type="Rhea" id="RHEA:28795"/>
        <dbReference type="Rhea" id="RHEA-COMP:11342"/>
        <dbReference type="Rhea" id="RHEA-COMP:11344"/>
        <dbReference type="ChEBI" id="CHEBI:15378"/>
        <dbReference type="ChEBI" id="CHEBI:29033"/>
        <dbReference type="ChEBI" id="CHEBI:29034"/>
        <dbReference type="ChEBI" id="CHEBI:57783"/>
        <dbReference type="ChEBI" id="CHEBI:58349"/>
        <dbReference type="EC" id="1.16.1.9"/>
    </reaction>
</comment>
<dbReference type="CDD" id="cd06186">
    <property type="entry name" value="NOX_Duox_like_FAD_NADP"/>
    <property type="match status" value="1"/>
</dbReference>
<keyword evidence="12" id="KW-0406">Ion transport</keyword>
<dbReference type="Gene3D" id="3.40.50.80">
    <property type="entry name" value="Nucleotide-binding domain of ferredoxin-NADP reductase (FNR) module"/>
    <property type="match status" value="1"/>
</dbReference>
<proteinExistence type="inferred from homology"/>
<dbReference type="PANTHER" id="PTHR32361:SF9">
    <property type="entry name" value="FERRIC REDUCTASE TRANSMEMBRANE COMPONENT 3-RELATED"/>
    <property type="match status" value="1"/>
</dbReference>
<evidence type="ECO:0000256" key="3">
    <source>
        <dbReference type="ARBA" id="ARBA00012668"/>
    </source>
</evidence>
<evidence type="ECO:0000256" key="7">
    <source>
        <dbReference type="ARBA" id="ARBA00022692"/>
    </source>
</evidence>
<dbReference type="GO" id="GO:0006826">
    <property type="term" value="P:iron ion transport"/>
    <property type="evidence" value="ECO:0007669"/>
    <property type="project" value="TreeGrafter"/>
</dbReference>
<sequence length="708" mass="80914">MRSYSLFLQFLFAIRVLAHGSGLEFYKKAALLYGCNYIMSYSGYTFCPPSDKTCLCANKNSVATIAGCLAYKNSNTSYLINHFIPEYCHEYYGTELEPGWYDKALVYFNNNARNASEVAVTKTPIDFPIRYDPKDIDMYQTSAHKYFTNLDDSVWYGVSMFGFWLIVLVIAAISHWSKILFPGFIKKMTGPISNFWRKYISTPALWGKRKSQSMPGFKVLDSLIPTRYELIVIALFYIFTIIIHAVILKGIENDPVYGSKYSAEIRYIGDRTGITGTIIMPLVILFSGRNNFLLWVCGINSATFLCYHRHLARVMFMLVAIHSVTYSIFEEEYYYSDFKQPWFYWGVIATAIGGLILAQSILYLRRKWYEIFVVVHIVFAALYVAGTWIHIVDLGYGDILYPSVAVWCFDRLVRLCRLAYFGFPESTLTLVGNETIKMIIPKPKHWTAVPGGHAFVYFMKPAYFWQSHPFTFTSLPEEDKLVMYIKLKGGVTHSLYKLLNKSPGKTMIMRVGVEGPYGEATPAKYSDKAVFIAGGNGIPGVYSEIFDIGLRAPKESKQVLKLIWVIREYASLTWFHDELMRLKNTNIDITVYVTRPGDNLCKIEELSTSESSKEGSVKSKQGTKPKESEGADPIEQLKEELSHVHFEQGRPNLEKLIQDEVKESAGSISFVTCGHPAMVDEVRYQCCKTIDNPEKKRVDYYEQLQIWA</sequence>
<evidence type="ECO:0000256" key="1">
    <source>
        <dbReference type="ARBA" id="ARBA00004651"/>
    </source>
</evidence>
<keyword evidence="4" id="KW-0813">Transport</keyword>
<dbReference type="OMA" id="INTYFAQ"/>
<evidence type="ECO:0000313" key="21">
    <source>
        <dbReference type="Proteomes" id="UP000000709"/>
    </source>
</evidence>
<keyword evidence="14" id="KW-0325">Glycoprotein</keyword>
<accession>G3AH84</accession>
<feature type="transmembrane region" description="Helical" evidence="17">
    <location>
        <begin position="341"/>
        <end position="364"/>
    </location>
</feature>
<dbReference type="InterPro" id="IPR013121">
    <property type="entry name" value="Fe_red_NAD-bd_6"/>
</dbReference>
<keyword evidence="10 17" id="KW-1133">Transmembrane helix</keyword>
<evidence type="ECO:0000256" key="11">
    <source>
        <dbReference type="ARBA" id="ARBA00023002"/>
    </source>
</evidence>
<feature type="transmembrane region" description="Helical" evidence="17">
    <location>
        <begin position="311"/>
        <end position="329"/>
    </location>
</feature>
<name>G3AH84_SPAPN</name>
<evidence type="ECO:0000256" key="9">
    <source>
        <dbReference type="ARBA" id="ARBA00022982"/>
    </source>
</evidence>
<gene>
    <name evidence="20" type="ORF">SPAPADRAFT_131789</name>
</gene>
<protein>
    <recommendedName>
        <fullName evidence="3">ferric-chelate reductase (NADPH)</fullName>
        <ecNumber evidence="3">1.16.1.9</ecNumber>
    </recommendedName>
</protein>
<dbReference type="Pfam" id="PF08030">
    <property type="entry name" value="NAD_binding_6"/>
    <property type="match status" value="1"/>
</dbReference>
<evidence type="ECO:0000256" key="14">
    <source>
        <dbReference type="ARBA" id="ARBA00023180"/>
    </source>
</evidence>
<feature type="domain" description="FAD-binding FR-type" evidence="19">
    <location>
        <begin position="405"/>
        <end position="523"/>
    </location>
</feature>
<evidence type="ECO:0000256" key="6">
    <source>
        <dbReference type="ARBA" id="ARBA00022630"/>
    </source>
</evidence>
<dbReference type="InParanoid" id="G3AH84"/>
<evidence type="ECO:0000256" key="17">
    <source>
        <dbReference type="SAM" id="Phobius"/>
    </source>
</evidence>
<dbReference type="Pfam" id="PF08022">
    <property type="entry name" value="FAD_binding_8"/>
    <property type="match status" value="1"/>
</dbReference>
<dbReference type="SFLD" id="SFLDS00052">
    <property type="entry name" value="Ferric_Reductase_Domain"/>
    <property type="match status" value="1"/>
</dbReference>
<feature type="chain" id="PRO_5003442078" description="ferric-chelate reductase (NADPH)" evidence="18">
    <location>
        <begin position="19"/>
        <end position="708"/>
    </location>
</feature>
<comment type="subcellular location">
    <subcellularLocation>
        <location evidence="1">Cell membrane</location>
        <topology evidence="1">Multi-pass membrane protein</topology>
    </subcellularLocation>
</comment>
<dbReference type="GO" id="GO:0005886">
    <property type="term" value="C:plasma membrane"/>
    <property type="evidence" value="ECO:0007669"/>
    <property type="project" value="UniProtKB-SubCell"/>
</dbReference>
<dbReference type="SFLD" id="SFLDG01168">
    <property type="entry name" value="Ferric_reductase_subgroup_(FRE"/>
    <property type="match status" value="1"/>
</dbReference>
<dbReference type="InterPro" id="IPR013130">
    <property type="entry name" value="Fe3_Rdtase_TM_dom"/>
</dbReference>
<dbReference type="GeneID" id="18869609"/>
<dbReference type="HOGENOM" id="CLU_010365_4_0_1"/>
<dbReference type="InterPro" id="IPR051410">
    <property type="entry name" value="Ferric/Cupric_Reductase"/>
</dbReference>
<evidence type="ECO:0000256" key="13">
    <source>
        <dbReference type="ARBA" id="ARBA00023136"/>
    </source>
</evidence>
<evidence type="ECO:0000256" key="16">
    <source>
        <dbReference type="SAM" id="MobiDB-lite"/>
    </source>
</evidence>
<dbReference type="InterPro" id="IPR013112">
    <property type="entry name" value="FAD-bd_8"/>
</dbReference>
<dbReference type="GO" id="GO:0052851">
    <property type="term" value="F:ferric-chelate reductase (NADPH) activity"/>
    <property type="evidence" value="ECO:0007669"/>
    <property type="project" value="UniProtKB-EC"/>
</dbReference>
<dbReference type="InterPro" id="IPR039261">
    <property type="entry name" value="FNR_nucleotide-bd"/>
</dbReference>
<keyword evidence="9" id="KW-0249">Electron transport</keyword>
<dbReference type="GO" id="GO:0015677">
    <property type="term" value="P:copper ion import"/>
    <property type="evidence" value="ECO:0007669"/>
    <property type="project" value="TreeGrafter"/>
</dbReference>
<evidence type="ECO:0000313" key="20">
    <source>
        <dbReference type="EMBL" id="EGW35514.1"/>
    </source>
</evidence>
<keyword evidence="8" id="KW-0274">FAD</keyword>
<dbReference type="PANTHER" id="PTHR32361">
    <property type="entry name" value="FERRIC/CUPRIC REDUCTASE TRANSMEMBRANE COMPONENT"/>
    <property type="match status" value="1"/>
</dbReference>
<feature type="compositionally biased region" description="Basic and acidic residues" evidence="16">
    <location>
        <begin position="605"/>
        <end position="617"/>
    </location>
</feature>
<dbReference type="OrthoDB" id="167398at2759"/>
<dbReference type="AlphaFoldDB" id="G3AH84"/>
<dbReference type="InterPro" id="IPR017938">
    <property type="entry name" value="Riboflavin_synthase-like_b-brl"/>
</dbReference>
<keyword evidence="5" id="KW-1003">Cell membrane</keyword>
<feature type="transmembrane region" description="Helical" evidence="17">
    <location>
        <begin position="371"/>
        <end position="391"/>
    </location>
</feature>
<evidence type="ECO:0000256" key="12">
    <source>
        <dbReference type="ARBA" id="ARBA00023065"/>
    </source>
</evidence>
<reference evidence="20 21" key="1">
    <citation type="journal article" date="2011" name="Proc. Natl. Acad. Sci. U.S.A.">
        <title>Comparative genomics of xylose-fermenting fungi for enhanced biofuel production.</title>
        <authorList>
            <person name="Wohlbach D.J."/>
            <person name="Kuo A."/>
            <person name="Sato T.K."/>
            <person name="Potts K.M."/>
            <person name="Salamov A.A."/>
            <person name="LaButti K.M."/>
            <person name="Sun H."/>
            <person name="Clum A."/>
            <person name="Pangilinan J.L."/>
            <person name="Lindquist E.A."/>
            <person name="Lucas S."/>
            <person name="Lapidus A."/>
            <person name="Jin M."/>
            <person name="Gunawan C."/>
            <person name="Balan V."/>
            <person name="Dale B.E."/>
            <person name="Jeffries T.W."/>
            <person name="Zinkel R."/>
            <person name="Barry K.W."/>
            <person name="Grigoriev I.V."/>
            <person name="Gasch A.P."/>
        </authorList>
    </citation>
    <scope>NUCLEOTIDE SEQUENCE [LARGE SCALE GENOMIC DNA]</scope>
    <source>
        <strain evidence="21">NRRL Y-27907 / 11-Y1</strain>
    </source>
</reference>
<dbReference type="PROSITE" id="PS51384">
    <property type="entry name" value="FAD_FR"/>
    <property type="match status" value="1"/>
</dbReference>
<dbReference type="KEGG" id="spaa:SPAPADRAFT_131789"/>
<evidence type="ECO:0000256" key="10">
    <source>
        <dbReference type="ARBA" id="ARBA00022989"/>
    </source>
</evidence>
<organism evidence="21">
    <name type="scientific">Spathaspora passalidarum (strain NRRL Y-27907 / 11-Y1)</name>
    <dbReference type="NCBI Taxonomy" id="619300"/>
    <lineage>
        <taxon>Eukaryota</taxon>
        <taxon>Fungi</taxon>
        <taxon>Dikarya</taxon>
        <taxon>Ascomycota</taxon>
        <taxon>Saccharomycotina</taxon>
        <taxon>Pichiomycetes</taxon>
        <taxon>Debaryomycetaceae</taxon>
        <taxon>Spathaspora</taxon>
    </lineage>
</organism>
<dbReference type="SUPFAM" id="SSF52343">
    <property type="entry name" value="Ferredoxin reductase-like, C-terminal NADP-linked domain"/>
    <property type="match status" value="1"/>
</dbReference>
<keyword evidence="13 17" id="KW-0472">Membrane</keyword>
<feature type="signal peptide" evidence="18">
    <location>
        <begin position="1"/>
        <end position="18"/>
    </location>
</feature>
<keyword evidence="11" id="KW-0560">Oxidoreductase</keyword>
<dbReference type="FunCoup" id="G3AH84">
    <property type="interactions" value="394"/>
</dbReference>
<keyword evidence="6" id="KW-0285">Flavoprotein</keyword>
<evidence type="ECO:0000256" key="4">
    <source>
        <dbReference type="ARBA" id="ARBA00022448"/>
    </source>
</evidence>
<dbReference type="SUPFAM" id="SSF63380">
    <property type="entry name" value="Riboflavin synthase domain-like"/>
    <property type="match status" value="1"/>
</dbReference>
<evidence type="ECO:0000256" key="2">
    <source>
        <dbReference type="ARBA" id="ARBA00006278"/>
    </source>
</evidence>
<evidence type="ECO:0000256" key="8">
    <source>
        <dbReference type="ARBA" id="ARBA00022827"/>
    </source>
</evidence>
<feature type="transmembrane region" description="Helical" evidence="17">
    <location>
        <begin position="154"/>
        <end position="177"/>
    </location>
</feature>
<dbReference type="EMBL" id="GL996499">
    <property type="protein sequence ID" value="EGW35514.1"/>
    <property type="molecule type" value="Genomic_DNA"/>
</dbReference>
<feature type="transmembrane region" description="Helical" evidence="17">
    <location>
        <begin position="228"/>
        <end position="247"/>
    </location>
</feature>
<dbReference type="Proteomes" id="UP000000709">
    <property type="component" value="Unassembled WGS sequence"/>
</dbReference>
<dbReference type="InterPro" id="IPR017927">
    <property type="entry name" value="FAD-bd_FR_type"/>
</dbReference>
<evidence type="ECO:0000259" key="19">
    <source>
        <dbReference type="PROSITE" id="PS51384"/>
    </source>
</evidence>
<evidence type="ECO:0000256" key="5">
    <source>
        <dbReference type="ARBA" id="ARBA00022475"/>
    </source>
</evidence>
<dbReference type="eggNOG" id="KOG0039">
    <property type="taxonomic scope" value="Eukaryota"/>
</dbReference>
<dbReference type="RefSeq" id="XP_007372926.1">
    <property type="nucleotide sequence ID" value="XM_007372864.1"/>
</dbReference>
<feature type="transmembrane region" description="Helical" evidence="17">
    <location>
        <begin position="278"/>
        <end position="299"/>
    </location>
</feature>
<evidence type="ECO:0000256" key="15">
    <source>
        <dbReference type="ARBA" id="ARBA00048483"/>
    </source>
</evidence>
<feature type="region of interest" description="Disordered" evidence="16">
    <location>
        <begin position="605"/>
        <end position="632"/>
    </location>
</feature>